<gene>
    <name evidence="2" type="ORF">GCM10009755_14610</name>
</gene>
<feature type="transmembrane region" description="Helical" evidence="1">
    <location>
        <begin position="12"/>
        <end position="35"/>
    </location>
</feature>
<dbReference type="Proteomes" id="UP001500755">
    <property type="component" value="Unassembled WGS sequence"/>
</dbReference>
<keyword evidence="3" id="KW-1185">Reference proteome</keyword>
<keyword evidence="1" id="KW-0812">Transmembrane</keyword>
<proteinExistence type="predicted"/>
<sequence length="114" mass="12813">MVRRPISYESDTTPVMSLVLVLLAWLLNLYVYVLLARVVIDLIQAFARDWRPQGFVLVLCEFVFTVTDPPIKLVRKVIPPLRLGQIAIDLGFIIIFIGVQILSGFLLAAARSMA</sequence>
<keyword evidence="1" id="KW-0472">Membrane</keyword>
<evidence type="ECO:0000313" key="2">
    <source>
        <dbReference type="EMBL" id="GAA2005852.1"/>
    </source>
</evidence>
<feature type="transmembrane region" description="Helical" evidence="1">
    <location>
        <begin position="86"/>
        <end position="110"/>
    </location>
</feature>
<name>A0ABN2TEX1_9MICO</name>
<dbReference type="InterPro" id="IPR003425">
    <property type="entry name" value="CCB3/YggT"/>
</dbReference>
<evidence type="ECO:0000313" key="3">
    <source>
        <dbReference type="Proteomes" id="UP001500755"/>
    </source>
</evidence>
<organism evidence="2 3">
    <name type="scientific">Brevibacterium samyangense</name>
    <dbReference type="NCBI Taxonomy" id="366888"/>
    <lineage>
        <taxon>Bacteria</taxon>
        <taxon>Bacillati</taxon>
        <taxon>Actinomycetota</taxon>
        <taxon>Actinomycetes</taxon>
        <taxon>Micrococcales</taxon>
        <taxon>Brevibacteriaceae</taxon>
        <taxon>Brevibacterium</taxon>
    </lineage>
</organism>
<protein>
    <recommendedName>
        <fullName evidence="4">YggT family protein</fullName>
    </recommendedName>
</protein>
<accession>A0ABN2TEX1</accession>
<dbReference type="Pfam" id="PF02325">
    <property type="entry name" value="CCB3_YggT"/>
    <property type="match status" value="1"/>
</dbReference>
<evidence type="ECO:0000256" key="1">
    <source>
        <dbReference type="SAM" id="Phobius"/>
    </source>
</evidence>
<dbReference type="EMBL" id="BAAANO010000013">
    <property type="protein sequence ID" value="GAA2005852.1"/>
    <property type="molecule type" value="Genomic_DNA"/>
</dbReference>
<keyword evidence="1" id="KW-1133">Transmembrane helix</keyword>
<evidence type="ECO:0008006" key="4">
    <source>
        <dbReference type="Google" id="ProtNLM"/>
    </source>
</evidence>
<comment type="caution">
    <text evidence="2">The sequence shown here is derived from an EMBL/GenBank/DDBJ whole genome shotgun (WGS) entry which is preliminary data.</text>
</comment>
<feature type="transmembrane region" description="Helical" evidence="1">
    <location>
        <begin position="55"/>
        <end position="74"/>
    </location>
</feature>
<reference evidence="2 3" key="1">
    <citation type="journal article" date="2019" name="Int. J. Syst. Evol. Microbiol.">
        <title>The Global Catalogue of Microorganisms (GCM) 10K type strain sequencing project: providing services to taxonomists for standard genome sequencing and annotation.</title>
        <authorList>
            <consortium name="The Broad Institute Genomics Platform"/>
            <consortium name="The Broad Institute Genome Sequencing Center for Infectious Disease"/>
            <person name="Wu L."/>
            <person name="Ma J."/>
        </authorList>
    </citation>
    <scope>NUCLEOTIDE SEQUENCE [LARGE SCALE GENOMIC DNA]</scope>
    <source>
        <strain evidence="2 3">JCM 14546</strain>
    </source>
</reference>